<evidence type="ECO:0000313" key="3">
    <source>
        <dbReference type="Proteomes" id="UP000494119"/>
    </source>
</evidence>
<name>A0A6J5GKI3_9BURK</name>
<accession>A0A6J5GKI3</accession>
<evidence type="ECO:0000256" key="1">
    <source>
        <dbReference type="SAM" id="MobiDB-lite"/>
    </source>
</evidence>
<organism evidence="2 3">
    <name type="scientific">Paraburkholderia caffeinitolerans</name>
    <dbReference type="NCBI Taxonomy" id="1723730"/>
    <lineage>
        <taxon>Bacteria</taxon>
        <taxon>Pseudomonadati</taxon>
        <taxon>Pseudomonadota</taxon>
        <taxon>Betaproteobacteria</taxon>
        <taxon>Burkholderiales</taxon>
        <taxon>Burkholderiaceae</taxon>
        <taxon>Paraburkholderia</taxon>
    </lineage>
</organism>
<dbReference type="AlphaFoldDB" id="A0A6J5GKI3"/>
<gene>
    <name evidence="2" type="ORF">LMG28688_05635</name>
</gene>
<sequence length="128" mass="14504">MFENTSDTYLDLVGSPTRVHILAPTQILFFKDRLGNQFLQISQHGKPQAVFPATDRNIEVILSAGLRIHEYLMFDGEIDYREIEESRDYFKSETHGGAFPAAPDRAPGYRHSHMSSTPRPSQPREAVA</sequence>
<feature type="region of interest" description="Disordered" evidence="1">
    <location>
        <begin position="92"/>
        <end position="128"/>
    </location>
</feature>
<evidence type="ECO:0000313" key="2">
    <source>
        <dbReference type="EMBL" id="CAB3802771.1"/>
    </source>
</evidence>
<dbReference type="RefSeq" id="WP_175197451.1">
    <property type="nucleotide sequence ID" value="NZ_CADIKL010000038.1"/>
</dbReference>
<dbReference type="Proteomes" id="UP000494119">
    <property type="component" value="Unassembled WGS sequence"/>
</dbReference>
<dbReference type="EMBL" id="CADIKL010000038">
    <property type="protein sequence ID" value="CAB3802771.1"/>
    <property type="molecule type" value="Genomic_DNA"/>
</dbReference>
<keyword evidence="3" id="KW-1185">Reference proteome</keyword>
<reference evidence="2 3" key="1">
    <citation type="submission" date="2020-04" db="EMBL/GenBank/DDBJ databases">
        <authorList>
            <person name="De Canck E."/>
        </authorList>
    </citation>
    <scope>NUCLEOTIDE SEQUENCE [LARGE SCALE GENOMIC DNA]</scope>
    <source>
        <strain evidence="2 3">LMG 28688</strain>
    </source>
</reference>
<proteinExistence type="predicted"/>
<protein>
    <submittedName>
        <fullName evidence="2">Uncharacterized protein</fullName>
    </submittedName>
</protein>